<reference evidence="2 3" key="1">
    <citation type="submission" date="2020-07" db="EMBL/GenBank/DDBJ databases">
        <title>Comparative genomics of pyrophilous fungi reveals a link between fire events and developmental genes.</title>
        <authorList>
            <consortium name="DOE Joint Genome Institute"/>
            <person name="Steindorff A.S."/>
            <person name="Carver A."/>
            <person name="Calhoun S."/>
            <person name="Stillman K."/>
            <person name="Liu H."/>
            <person name="Lipzen A."/>
            <person name="Pangilinan J."/>
            <person name="Labutti K."/>
            <person name="Bruns T.D."/>
            <person name="Grigoriev I.V."/>
        </authorList>
    </citation>
    <scope>NUCLEOTIDE SEQUENCE [LARGE SCALE GENOMIC DNA]</scope>
    <source>
        <strain evidence="2 3">CBS 144469</strain>
    </source>
</reference>
<sequence>MDPTTDSSQGASIYENQHINTYHNHPNAAYSQGHQYVSSPAYPQMSSSHGDANSSSPSPHPQVPWVPTPGHPSQFQHPTYGPQPIDTSSHDYSTVHGGQPMNANMNANMNGGQPMNANMNGGQPMNANMNGGQPMNANMNAHMNVNINGGQPMNANMNGGPPTIQRGQGGQSVPMNMHGAPPHANNYHTHQHMPGLNNFHTSTPNNKRTLPADFPDHSRRPASPQNHEKRIAALELEVKALRERFEATAQAPSEVSSSPESTPDKKRKQQNSDHNSAIKEAVAVALGIPMTKGTLPDFVEGHEKDPADDSRILYRPQWTQASHPQSVQFIRRVADLFISNNPNLVSQLPIDPANKDKELDINGLLTVVAVQKKAKEKFTYLAGKWKVAHDAKEKAKHEVRTRGTRVRGRKRGKMDSRKKVYTRVFAPKVKNAAARAEMLAVIKDIEVHSSDSSDDSDGTSTKNFFVKAAKWRAPLITEVFFALDLAAHNPKSNNVTRVRRPLDDPQTVCASVPKMKSRSVYSAKWLQDNADLASGLDVMASCEALVEDAFEHLVGKVLERDRAALQSLKDYNAGAIRENPNWYSGINTTKYLILPGNTS</sequence>
<organism evidence="2 3">
    <name type="scientific">Ephemerocybe angulata</name>
    <dbReference type="NCBI Taxonomy" id="980116"/>
    <lineage>
        <taxon>Eukaryota</taxon>
        <taxon>Fungi</taxon>
        <taxon>Dikarya</taxon>
        <taxon>Basidiomycota</taxon>
        <taxon>Agaricomycotina</taxon>
        <taxon>Agaricomycetes</taxon>
        <taxon>Agaricomycetidae</taxon>
        <taxon>Agaricales</taxon>
        <taxon>Agaricineae</taxon>
        <taxon>Psathyrellaceae</taxon>
        <taxon>Ephemerocybe</taxon>
    </lineage>
</organism>
<dbReference type="Proteomes" id="UP000521943">
    <property type="component" value="Unassembled WGS sequence"/>
</dbReference>
<feature type="compositionally biased region" description="Polar residues" evidence="1">
    <location>
        <begin position="198"/>
        <end position="208"/>
    </location>
</feature>
<dbReference type="EMBL" id="JACGCI010000039">
    <property type="protein sequence ID" value="KAF6753488.1"/>
    <property type="molecule type" value="Genomic_DNA"/>
</dbReference>
<dbReference type="AlphaFoldDB" id="A0A8H6HX71"/>
<feature type="region of interest" description="Disordered" evidence="1">
    <location>
        <begin position="195"/>
        <end position="228"/>
    </location>
</feature>
<comment type="caution">
    <text evidence="2">The sequence shown here is derived from an EMBL/GenBank/DDBJ whole genome shotgun (WGS) entry which is preliminary data.</text>
</comment>
<feature type="compositionally biased region" description="Basic residues" evidence="1">
    <location>
        <begin position="402"/>
        <end position="412"/>
    </location>
</feature>
<protein>
    <submittedName>
        <fullName evidence="2">Uncharacterized protein</fullName>
    </submittedName>
</protein>
<evidence type="ECO:0000313" key="3">
    <source>
        <dbReference type="Proteomes" id="UP000521943"/>
    </source>
</evidence>
<evidence type="ECO:0000256" key="1">
    <source>
        <dbReference type="SAM" id="MobiDB-lite"/>
    </source>
</evidence>
<keyword evidence="3" id="KW-1185">Reference proteome</keyword>
<proteinExistence type="predicted"/>
<feature type="compositionally biased region" description="Polar residues" evidence="1">
    <location>
        <begin position="44"/>
        <end position="57"/>
    </location>
</feature>
<evidence type="ECO:0000313" key="2">
    <source>
        <dbReference type="EMBL" id="KAF6753488.1"/>
    </source>
</evidence>
<feature type="compositionally biased region" description="Low complexity" evidence="1">
    <location>
        <begin position="252"/>
        <end position="261"/>
    </location>
</feature>
<feature type="region of interest" description="Disordered" evidence="1">
    <location>
        <begin position="1"/>
        <end position="101"/>
    </location>
</feature>
<feature type="compositionally biased region" description="Pro residues" evidence="1">
    <location>
        <begin position="58"/>
        <end position="70"/>
    </location>
</feature>
<feature type="region of interest" description="Disordered" evidence="1">
    <location>
        <begin position="247"/>
        <end position="275"/>
    </location>
</feature>
<accession>A0A8H6HX71</accession>
<feature type="compositionally biased region" description="Polar residues" evidence="1">
    <location>
        <begin position="1"/>
        <end position="38"/>
    </location>
</feature>
<gene>
    <name evidence="2" type="ORF">DFP72DRAFT_1069461</name>
</gene>
<name>A0A8H6HX71_9AGAR</name>
<feature type="region of interest" description="Disordered" evidence="1">
    <location>
        <begin position="393"/>
        <end position="413"/>
    </location>
</feature>